<evidence type="ECO:0008006" key="4">
    <source>
        <dbReference type="Google" id="ProtNLM"/>
    </source>
</evidence>
<accession>A0ABU5IWD7</accession>
<feature type="transmembrane region" description="Helical" evidence="1">
    <location>
        <begin position="59"/>
        <end position="79"/>
    </location>
</feature>
<gene>
    <name evidence="2" type="ORF">SM124_06635</name>
</gene>
<keyword evidence="1" id="KW-0472">Membrane</keyword>
<evidence type="ECO:0000313" key="3">
    <source>
        <dbReference type="Proteomes" id="UP001290455"/>
    </source>
</evidence>
<dbReference type="Proteomes" id="UP001290455">
    <property type="component" value="Unassembled WGS sequence"/>
</dbReference>
<feature type="transmembrane region" description="Helical" evidence="1">
    <location>
        <begin position="6"/>
        <end position="27"/>
    </location>
</feature>
<dbReference type="RefSeq" id="WP_322445716.1">
    <property type="nucleotide sequence ID" value="NZ_JAXOFX010000003.1"/>
</dbReference>
<feature type="transmembrane region" description="Helical" evidence="1">
    <location>
        <begin position="122"/>
        <end position="140"/>
    </location>
</feature>
<evidence type="ECO:0000313" key="2">
    <source>
        <dbReference type="EMBL" id="MDZ5471421.1"/>
    </source>
</evidence>
<keyword evidence="1" id="KW-0812">Transmembrane</keyword>
<comment type="caution">
    <text evidence="2">The sequence shown here is derived from an EMBL/GenBank/DDBJ whole genome shotgun (WGS) entry which is preliminary data.</text>
</comment>
<organism evidence="2 3">
    <name type="scientific">Robertmurraya mangrovi</name>
    <dbReference type="NCBI Taxonomy" id="3098077"/>
    <lineage>
        <taxon>Bacteria</taxon>
        <taxon>Bacillati</taxon>
        <taxon>Bacillota</taxon>
        <taxon>Bacilli</taxon>
        <taxon>Bacillales</taxon>
        <taxon>Bacillaceae</taxon>
        <taxon>Robertmurraya</taxon>
    </lineage>
</organism>
<feature type="transmembrane region" description="Helical" evidence="1">
    <location>
        <begin position="34"/>
        <end position="53"/>
    </location>
</feature>
<protein>
    <recommendedName>
        <fullName evidence="4">2TM domain-containing protein</fullName>
    </recommendedName>
</protein>
<name>A0ABU5IWD7_9BACI</name>
<feature type="transmembrane region" description="Helical" evidence="1">
    <location>
        <begin position="152"/>
        <end position="172"/>
    </location>
</feature>
<reference evidence="2 3" key="1">
    <citation type="submission" date="2023-11" db="EMBL/GenBank/DDBJ databases">
        <title>Bacillus jintuensis, isolated from a mudflat on the Beibu Gulf coast.</title>
        <authorList>
            <person name="Li M."/>
        </authorList>
    </citation>
    <scope>NUCLEOTIDE SEQUENCE [LARGE SCALE GENOMIC DNA]</scope>
    <source>
        <strain evidence="2 3">31A1R</strain>
    </source>
</reference>
<sequence>MIGWFILACEIGFWIFVLAGLVARYIFKQVKLSTFLLLCTPVIDLFLIIATVIDLKNGATATFFHGVAAYYIGMTIAFGKRMIQWADVRFAYKFANGPKPPEKIKHGREHAKRERQGWYRHALGWVVGNVMLLSMILIVGDKERTEELFNVMSLWALILAVDFIVSFSYTLFPKKETVRLKG</sequence>
<keyword evidence="1" id="KW-1133">Transmembrane helix</keyword>
<dbReference type="EMBL" id="JAXOFX010000003">
    <property type="protein sequence ID" value="MDZ5471421.1"/>
    <property type="molecule type" value="Genomic_DNA"/>
</dbReference>
<evidence type="ECO:0000256" key="1">
    <source>
        <dbReference type="SAM" id="Phobius"/>
    </source>
</evidence>
<keyword evidence="3" id="KW-1185">Reference proteome</keyword>
<proteinExistence type="predicted"/>